<protein>
    <submittedName>
        <fullName evidence="1">Uncharacterized protein</fullName>
    </submittedName>
</protein>
<sequence>METLKKLRTPHRPQNLKTPNSLDFRVFTLYRFYDFYCLHLINPVDLNFIGFNIFKLSKFLAMEFNISLVLLDLEKSIKENLKEVLLNFKKQ</sequence>
<proteinExistence type="predicted"/>
<organism evidence="1 2">
    <name type="scientific">Paenimyroides ceti</name>
    <dbReference type="NCBI Taxonomy" id="395087"/>
    <lineage>
        <taxon>Bacteria</taxon>
        <taxon>Pseudomonadati</taxon>
        <taxon>Bacteroidota</taxon>
        <taxon>Flavobacteriia</taxon>
        <taxon>Flavobacteriales</taxon>
        <taxon>Flavobacteriaceae</taxon>
        <taxon>Paenimyroides</taxon>
    </lineage>
</organism>
<dbReference type="Proteomes" id="UP001242368">
    <property type="component" value="Unassembled WGS sequence"/>
</dbReference>
<evidence type="ECO:0000313" key="2">
    <source>
        <dbReference type="Proteomes" id="UP001242368"/>
    </source>
</evidence>
<gene>
    <name evidence="1" type="ORF">QW060_10665</name>
</gene>
<comment type="caution">
    <text evidence="1">The sequence shown here is derived from an EMBL/GenBank/DDBJ whole genome shotgun (WGS) entry which is preliminary data.</text>
</comment>
<name>A0ABT8CTM7_9FLAO</name>
<reference evidence="2" key="1">
    <citation type="journal article" date="2019" name="Int. J. Syst. Evol. Microbiol.">
        <title>The Global Catalogue of Microorganisms (GCM) 10K type strain sequencing project: providing services to taxonomists for standard genome sequencing and annotation.</title>
        <authorList>
            <consortium name="The Broad Institute Genomics Platform"/>
            <consortium name="The Broad Institute Genome Sequencing Center for Infectious Disease"/>
            <person name="Wu L."/>
            <person name="Ma J."/>
        </authorList>
    </citation>
    <scope>NUCLEOTIDE SEQUENCE [LARGE SCALE GENOMIC DNA]</scope>
    <source>
        <strain evidence="2">CECT 7184</strain>
    </source>
</reference>
<dbReference type="RefSeq" id="WP_290363567.1">
    <property type="nucleotide sequence ID" value="NZ_JAUFQU010000001.1"/>
</dbReference>
<evidence type="ECO:0000313" key="1">
    <source>
        <dbReference type="EMBL" id="MDN3707595.1"/>
    </source>
</evidence>
<accession>A0ABT8CTM7</accession>
<dbReference type="EMBL" id="JAUFQU010000001">
    <property type="protein sequence ID" value="MDN3707595.1"/>
    <property type="molecule type" value="Genomic_DNA"/>
</dbReference>
<keyword evidence="2" id="KW-1185">Reference proteome</keyword>